<evidence type="ECO:0000256" key="10">
    <source>
        <dbReference type="ARBA" id="ARBA00023157"/>
    </source>
</evidence>
<dbReference type="InterPro" id="IPR034768">
    <property type="entry name" value="4FE4S_WBL"/>
</dbReference>
<evidence type="ECO:0000313" key="15">
    <source>
        <dbReference type="Proteomes" id="UP000186218"/>
    </source>
</evidence>
<feature type="domain" description="4Fe-4S Wbl-type" evidence="13">
    <location>
        <begin position="22"/>
        <end position="86"/>
    </location>
</feature>
<feature type="binding site" evidence="12">
    <location>
        <position position="56"/>
    </location>
    <ligand>
        <name>[4Fe-4S] cluster</name>
        <dbReference type="ChEBI" id="CHEBI:49883"/>
    </ligand>
</feature>
<dbReference type="STRING" id="1344003.SAMN05445060_0924"/>
<evidence type="ECO:0000256" key="8">
    <source>
        <dbReference type="ARBA" id="ARBA00023015"/>
    </source>
</evidence>
<dbReference type="GO" id="GO:0003677">
    <property type="term" value="F:DNA binding"/>
    <property type="evidence" value="ECO:0007669"/>
    <property type="project" value="UniProtKB-UniRule"/>
</dbReference>
<evidence type="ECO:0000256" key="3">
    <source>
        <dbReference type="ARBA" id="ARBA00022485"/>
    </source>
</evidence>
<accession>A0A1N7DV94</accession>
<comment type="similarity">
    <text evidence="2 12">Belongs to the WhiB family.</text>
</comment>
<dbReference type="InterPro" id="IPR003482">
    <property type="entry name" value="Whib"/>
</dbReference>
<evidence type="ECO:0000259" key="13">
    <source>
        <dbReference type="PROSITE" id="PS51674"/>
    </source>
</evidence>
<dbReference type="PANTHER" id="PTHR38839">
    <property type="entry name" value="TRANSCRIPTIONAL REGULATOR WHID-RELATED"/>
    <property type="match status" value="1"/>
</dbReference>
<evidence type="ECO:0000256" key="2">
    <source>
        <dbReference type="ARBA" id="ARBA00006597"/>
    </source>
</evidence>
<dbReference type="Proteomes" id="UP000186218">
    <property type="component" value="Unassembled WGS sequence"/>
</dbReference>
<dbReference type="GO" id="GO:0005737">
    <property type="term" value="C:cytoplasm"/>
    <property type="evidence" value="ECO:0007669"/>
    <property type="project" value="UniProtKB-SubCell"/>
</dbReference>
<dbReference type="Pfam" id="PF02467">
    <property type="entry name" value="Whib"/>
    <property type="match status" value="1"/>
</dbReference>
<feature type="binding site" evidence="12">
    <location>
        <position position="62"/>
    </location>
    <ligand>
        <name>[4Fe-4S] cluster</name>
        <dbReference type="ChEBI" id="CHEBI:49883"/>
    </ligand>
</feature>
<keyword evidence="3 12" id="KW-0004">4Fe-4S</keyword>
<evidence type="ECO:0000256" key="7">
    <source>
        <dbReference type="ARBA" id="ARBA00023014"/>
    </source>
</evidence>
<dbReference type="HAMAP" id="MF_01479">
    <property type="entry name" value="WhiB"/>
    <property type="match status" value="1"/>
</dbReference>
<comment type="subcellular location">
    <subcellularLocation>
        <location evidence="1 12">Cytoplasm</location>
    </subcellularLocation>
</comment>
<evidence type="ECO:0000256" key="1">
    <source>
        <dbReference type="ARBA" id="ARBA00004496"/>
    </source>
</evidence>
<keyword evidence="8 12" id="KW-0805">Transcription regulation</keyword>
<evidence type="ECO:0000313" key="14">
    <source>
        <dbReference type="EMBL" id="SIR79625.1"/>
    </source>
</evidence>
<dbReference type="GO" id="GO:0047134">
    <property type="term" value="F:protein-disulfide reductase [NAD(P)H] activity"/>
    <property type="evidence" value="ECO:0007669"/>
    <property type="project" value="TreeGrafter"/>
</dbReference>
<evidence type="ECO:0000256" key="9">
    <source>
        <dbReference type="ARBA" id="ARBA00023125"/>
    </source>
</evidence>
<evidence type="ECO:0000256" key="4">
    <source>
        <dbReference type="ARBA" id="ARBA00022490"/>
    </source>
</evidence>
<dbReference type="GO" id="GO:0035731">
    <property type="term" value="F:dinitrosyl-iron complex binding"/>
    <property type="evidence" value="ECO:0007669"/>
    <property type="project" value="UniProtKB-UniRule"/>
</dbReference>
<reference evidence="14 15" key="1">
    <citation type="submission" date="2017-01" db="EMBL/GenBank/DDBJ databases">
        <authorList>
            <person name="Mah S.A."/>
            <person name="Swanson W.J."/>
            <person name="Moy G.W."/>
            <person name="Vacquier V.D."/>
        </authorList>
    </citation>
    <scope>NUCLEOTIDE SEQUENCE [LARGE SCALE GENOMIC DNA]</scope>
    <source>
        <strain evidence="14 15">CPCC 203464</strain>
    </source>
</reference>
<keyword evidence="5 12" id="KW-0479">Metal-binding</keyword>
<comment type="PTM">
    <text evidence="12">The Fe-S cluster can be nitrosylated by nitric oxide (NO).</text>
</comment>
<dbReference type="PROSITE" id="PS51674">
    <property type="entry name" value="4FE4S_WBL"/>
    <property type="match status" value="1"/>
</dbReference>
<comment type="function">
    <text evidence="12">Acts as a transcriptional regulator. Probably redox-responsive. The apo- but not holo-form probably binds DNA.</text>
</comment>
<dbReference type="EMBL" id="FTNT01000002">
    <property type="protein sequence ID" value="SIR79625.1"/>
    <property type="molecule type" value="Genomic_DNA"/>
</dbReference>
<feature type="binding site" evidence="12">
    <location>
        <position position="53"/>
    </location>
    <ligand>
        <name>[4Fe-4S] cluster</name>
        <dbReference type="ChEBI" id="CHEBI:49883"/>
    </ligand>
</feature>
<keyword evidence="15" id="KW-1185">Reference proteome</keyword>
<feature type="binding site" evidence="12">
    <location>
        <position position="23"/>
    </location>
    <ligand>
        <name>[4Fe-4S] cluster</name>
        <dbReference type="ChEBI" id="CHEBI:49883"/>
    </ligand>
</feature>
<proteinExistence type="inferred from homology"/>
<dbReference type="AlphaFoldDB" id="A0A1N7DV94"/>
<name>A0A1N7DV94_9NOCA</name>
<keyword evidence="10 12" id="KW-1015">Disulfide bond</keyword>
<comment type="cofactor">
    <cofactor evidence="12">
        <name>[4Fe-4S] cluster</name>
        <dbReference type="ChEBI" id="CHEBI:49883"/>
    </cofactor>
    <text evidence="12">Binds 1 [4Fe-4S] cluster per subunit. Following nitrosylation of the [4Fe-4S] cluster binds 1 [4Fe-8(NO)] cluster per subunit.</text>
</comment>
<comment type="PTM">
    <text evidence="12">Upon Fe-S cluster removal intramolecular disulfide bonds are formed.</text>
</comment>
<keyword evidence="4 12" id="KW-0963">Cytoplasm</keyword>
<keyword evidence="6 12" id="KW-0408">Iron</keyword>
<keyword evidence="7 12" id="KW-0411">Iron-sulfur</keyword>
<organism evidence="14 15">
    <name type="scientific">Williamsia sterculiae</name>
    <dbReference type="NCBI Taxonomy" id="1344003"/>
    <lineage>
        <taxon>Bacteria</taxon>
        <taxon>Bacillati</taxon>
        <taxon>Actinomycetota</taxon>
        <taxon>Actinomycetes</taxon>
        <taxon>Mycobacteriales</taxon>
        <taxon>Nocardiaceae</taxon>
        <taxon>Williamsia</taxon>
    </lineage>
</organism>
<dbReference type="OrthoDB" id="4954884at2"/>
<dbReference type="GO" id="GO:0051539">
    <property type="term" value="F:4 iron, 4 sulfur cluster binding"/>
    <property type="evidence" value="ECO:0007669"/>
    <property type="project" value="UniProtKB-UniRule"/>
</dbReference>
<evidence type="ECO:0000256" key="12">
    <source>
        <dbReference type="HAMAP-Rule" id="MF_01479"/>
    </source>
</evidence>
<keyword evidence="9 12" id="KW-0238">DNA-binding</keyword>
<evidence type="ECO:0000256" key="11">
    <source>
        <dbReference type="ARBA" id="ARBA00023163"/>
    </source>
</evidence>
<protein>
    <recommendedName>
        <fullName evidence="12">Transcriptional regulator WhiB</fullName>
    </recommendedName>
</protein>
<keyword evidence="11 12" id="KW-0804">Transcription</keyword>
<evidence type="ECO:0000256" key="5">
    <source>
        <dbReference type="ARBA" id="ARBA00022723"/>
    </source>
</evidence>
<dbReference type="GO" id="GO:0045892">
    <property type="term" value="P:negative regulation of DNA-templated transcription"/>
    <property type="evidence" value="ECO:0007669"/>
    <property type="project" value="TreeGrafter"/>
</dbReference>
<gene>
    <name evidence="12" type="primary">whiB</name>
    <name evidence="14" type="ORF">SAMN05445060_0924</name>
</gene>
<evidence type="ECO:0000256" key="6">
    <source>
        <dbReference type="ARBA" id="ARBA00023004"/>
    </source>
</evidence>
<dbReference type="PANTHER" id="PTHR38839:SF5">
    <property type="entry name" value="TRANSCRIPTIONAL REGULATOR WHID"/>
    <property type="match status" value="1"/>
</dbReference>
<dbReference type="RefSeq" id="WP_076476952.1">
    <property type="nucleotide sequence ID" value="NZ_FTNT01000002.1"/>
</dbReference>
<sequence>MPQPNHLPGPNADIWDWQMKGLCRGVDSAMFFHPDGERGRARAQRERRAKELCHQCPVVAQCREHALAVAEPYGIWGGLSESERGVLMKRGVGRRLAG</sequence>
<dbReference type="GO" id="GO:0045454">
    <property type="term" value="P:cell redox homeostasis"/>
    <property type="evidence" value="ECO:0007669"/>
    <property type="project" value="TreeGrafter"/>
</dbReference>
<dbReference type="GO" id="GO:0046872">
    <property type="term" value="F:metal ion binding"/>
    <property type="evidence" value="ECO:0007669"/>
    <property type="project" value="UniProtKB-KW"/>
</dbReference>